<dbReference type="AlphaFoldDB" id="A0A2S5CS06"/>
<evidence type="ECO:0000256" key="1">
    <source>
        <dbReference type="ARBA" id="ARBA00001947"/>
    </source>
</evidence>
<evidence type="ECO:0000313" key="12">
    <source>
        <dbReference type="Proteomes" id="UP000237423"/>
    </source>
</evidence>
<evidence type="ECO:0000256" key="3">
    <source>
        <dbReference type="ARBA" id="ARBA00022670"/>
    </source>
</evidence>
<feature type="domain" description="Csd3-like second N-terminal" evidence="10">
    <location>
        <begin position="256"/>
        <end position="369"/>
    </location>
</feature>
<dbReference type="RefSeq" id="WP_249027959.1">
    <property type="nucleotide sequence ID" value="NZ_JAGVVN010000001.1"/>
</dbReference>
<gene>
    <name evidence="11" type="ORF">AADEFJLK_00640</name>
</gene>
<reference evidence="11 12" key="1">
    <citation type="submission" date="2017-11" db="EMBL/GenBank/DDBJ databases">
        <title>Draft Genome Sequence of Methylobacter psychrotolerans Sph1T, an Obligate Methanotroph from Low-Temperature Environments.</title>
        <authorList>
            <person name="Oshkin I.Y."/>
            <person name="Miroshnikov K."/>
            <person name="Belova S.E."/>
            <person name="Korzhenkov A."/>
            <person name="Toshchakov S.V."/>
            <person name="Dedysh S.N."/>
        </authorList>
    </citation>
    <scope>NUCLEOTIDE SEQUENCE [LARGE SCALE GENOMIC DNA]</scope>
    <source>
        <strain evidence="11 12">Sph1</strain>
    </source>
</reference>
<feature type="signal peptide" evidence="8">
    <location>
        <begin position="1"/>
        <end position="24"/>
    </location>
</feature>
<accession>A0A2S5CS06</accession>
<dbReference type="CDD" id="cd12797">
    <property type="entry name" value="M23_peptidase"/>
    <property type="match status" value="1"/>
</dbReference>
<protein>
    <submittedName>
        <fullName evidence="11">M23 family peptidase</fullName>
    </submittedName>
</protein>
<organism evidence="11 12">
    <name type="scientific">Methylovulum psychrotolerans</name>
    <dbReference type="NCBI Taxonomy" id="1704499"/>
    <lineage>
        <taxon>Bacteria</taxon>
        <taxon>Pseudomonadati</taxon>
        <taxon>Pseudomonadota</taxon>
        <taxon>Gammaproteobacteria</taxon>
        <taxon>Methylococcales</taxon>
        <taxon>Methylococcaceae</taxon>
        <taxon>Methylovulum</taxon>
    </lineage>
</organism>
<keyword evidence="4" id="KW-0479">Metal-binding</keyword>
<feature type="chain" id="PRO_5015690669" evidence="8">
    <location>
        <begin position="25"/>
        <end position="528"/>
    </location>
</feature>
<name>A0A2S5CS06_9GAMM</name>
<dbReference type="Pfam" id="PF01551">
    <property type="entry name" value="Peptidase_M23"/>
    <property type="match status" value="1"/>
</dbReference>
<evidence type="ECO:0000259" key="9">
    <source>
        <dbReference type="Pfam" id="PF01551"/>
    </source>
</evidence>
<evidence type="ECO:0000313" key="11">
    <source>
        <dbReference type="EMBL" id="POZ53610.1"/>
    </source>
</evidence>
<dbReference type="GO" id="GO:0030313">
    <property type="term" value="C:cell envelope"/>
    <property type="evidence" value="ECO:0007669"/>
    <property type="project" value="UniProtKB-SubCell"/>
</dbReference>
<feature type="domain" description="M23ase beta-sheet core" evidence="9">
    <location>
        <begin position="382"/>
        <end position="478"/>
    </location>
</feature>
<evidence type="ECO:0000256" key="8">
    <source>
        <dbReference type="SAM" id="SignalP"/>
    </source>
</evidence>
<keyword evidence="6" id="KW-0862">Zinc</keyword>
<keyword evidence="8" id="KW-0732">Signal</keyword>
<keyword evidence="3" id="KW-0645">Protease</keyword>
<dbReference type="PANTHER" id="PTHR21666:SF288">
    <property type="entry name" value="CELL DIVISION PROTEIN YTFB"/>
    <property type="match status" value="1"/>
</dbReference>
<dbReference type="GO" id="GO:0046872">
    <property type="term" value="F:metal ion binding"/>
    <property type="evidence" value="ECO:0007669"/>
    <property type="project" value="UniProtKB-KW"/>
</dbReference>
<evidence type="ECO:0000256" key="6">
    <source>
        <dbReference type="ARBA" id="ARBA00022833"/>
    </source>
</evidence>
<comment type="cofactor">
    <cofactor evidence="1">
        <name>Zn(2+)</name>
        <dbReference type="ChEBI" id="CHEBI:29105"/>
    </cofactor>
</comment>
<sequence>MKNKFYTSLLIGVGLVIASTSSYAKPAHASAKKSPAAVAKPGRKHSVIAVKQSEPRARPTASAAATKHAQARVPQHSATLKHAAFRPSSHALIPAKHAFLRPQAAHTLRPLLSQLKRGHAMRDVPYTQKRLFNHRRTPNAGRRHLEAIVPPLVTIPHIPSNNQFLQTEADDDAQRQLAQPAEWVDQNPLATPETAEMAALEPLAPANGAMQASFNNNSFAEPSETNTRIHSFLPNKQPSENIDNAPPVDNGPHDYTTTHGVITSSLADAGMEAGLSEALTDQLTHIFAWDIDFATNLHVGDEFTVLYESGTDGEQIIAAEFVTEGRVMTAVRYQDRDGNVNYYTPEGKAMRKAFLSTPVDYARITSHFNANRRHPILNRIRAHKGVDYAARIGTPVKAAGDGTVTFMGRKGGYGQVVILQHGEHFETVYAHLSDFGRSLLEGDSVSQGDVIGYVGQTGLATGPHLHYEFRVDGVHRNPETVSSGASRNEMALNGYALRDFKDQTKVAVAQLYSAKAKSLFAKNQPNYR</sequence>
<dbReference type="InterPro" id="IPR016047">
    <property type="entry name" value="M23ase_b-sheet_dom"/>
</dbReference>
<dbReference type="SUPFAM" id="SSF51261">
    <property type="entry name" value="Duplicated hybrid motif"/>
    <property type="match status" value="1"/>
</dbReference>
<comment type="caution">
    <text evidence="11">The sequence shown here is derived from an EMBL/GenBank/DDBJ whole genome shotgun (WGS) entry which is preliminary data.</text>
</comment>
<evidence type="ECO:0000256" key="5">
    <source>
        <dbReference type="ARBA" id="ARBA00022801"/>
    </source>
</evidence>
<keyword evidence="5" id="KW-0378">Hydrolase</keyword>
<dbReference type="InterPro" id="IPR011055">
    <property type="entry name" value="Dup_hybrid_motif"/>
</dbReference>
<dbReference type="InterPro" id="IPR050570">
    <property type="entry name" value="Cell_wall_metabolism_enzyme"/>
</dbReference>
<proteinExistence type="predicted"/>
<keyword evidence="7" id="KW-0482">Metalloprotease</keyword>
<dbReference type="Gene3D" id="2.70.70.10">
    <property type="entry name" value="Glucose Permease (Domain IIA)"/>
    <property type="match status" value="1"/>
</dbReference>
<dbReference type="PANTHER" id="PTHR21666">
    <property type="entry name" value="PEPTIDASE-RELATED"/>
    <property type="match status" value="1"/>
</dbReference>
<comment type="subcellular location">
    <subcellularLocation>
        <location evidence="2">Cell envelope</location>
    </subcellularLocation>
</comment>
<evidence type="ECO:0000259" key="10">
    <source>
        <dbReference type="Pfam" id="PF19425"/>
    </source>
</evidence>
<dbReference type="GO" id="GO:0004222">
    <property type="term" value="F:metalloendopeptidase activity"/>
    <property type="evidence" value="ECO:0007669"/>
    <property type="project" value="TreeGrafter"/>
</dbReference>
<dbReference type="Pfam" id="PF19425">
    <property type="entry name" value="Csd3_N2"/>
    <property type="match status" value="1"/>
</dbReference>
<evidence type="ECO:0000256" key="4">
    <source>
        <dbReference type="ARBA" id="ARBA00022723"/>
    </source>
</evidence>
<evidence type="ECO:0000256" key="2">
    <source>
        <dbReference type="ARBA" id="ARBA00004196"/>
    </source>
</evidence>
<dbReference type="Proteomes" id="UP000237423">
    <property type="component" value="Unassembled WGS sequence"/>
</dbReference>
<dbReference type="EMBL" id="PGFZ01000001">
    <property type="protein sequence ID" value="POZ53610.1"/>
    <property type="molecule type" value="Genomic_DNA"/>
</dbReference>
<dbReference type="InterPro" id="IPR045834">
    <property type="entry name" value="Csd3_N2"/>
</dbReference>
<dbReference type="Gene3D" id="3.10.450.350">
    <property type="match status" value="1"/>
</dbReference>
<dbReference type="GO" id="GO:0006508">
    <property type="term" value="P:proteolysis"/>
    <property type="evidence" value="ECO:0007669"/>
    <property type="project" value="UniProtKB-KW"/>
</dbReference>
<evidence type="ECO:0000256" key="7">
    <source>
        <dbReference type="ARBA" id="ARBA00023049"/>
    </source>
</evidence>